<organism evidence="2 3">
    <name type="scientific">Actinoplanes xinjiangensis</name>
    <dbReference type="NCBI Taxonomy" id="512350"/>
    <lineage>
        <taxon>Bacteria</taxon>
        <taxon>Bacillati</taxon>
        <taxon>Actinomycetota</taxon>
        <taxon>Actinomycetes</taxon>
        <taxon>Micromonosporales</taxon>
        <taxon>Micromonosporaceae</taxon>
        <taxon>Actinoplanes</taxon>
    </lineage>
</organism>
<sequence>MSVLPTVLGFVLVAYGGYVVGGGNLWITIPLALAGASLIDWVRARQGPRLRFSVVVVGGCFVLAAHGVEWLRDGRSALGAAAVLISVAVALMVQRSLNSVRHLTARLIDLSESRRRNRGRLTAMGPLFLSPKSDGIIKRGRAAQRTGDQRAVDRTIKKLLYGHIGFANDDDVPGCMVYAAEFLSTRDEPGDLEPAIALSDECAWWMRSRTGIMIELQVLRADLQARWYRNTGDPEALANAVVMQSDAVELAGPPREAAEPHAETLVTLLLKHHRIFATTDSLDRAEQLCHQYPAIGERHLAEIQAARGSDPGSDPG</sequence>
<gene>
    <name evidence="2" type="ORF">BC793_12855</name>
</gene>
<evidence type="ECO:0000313" key="2">
    <source>
        <dbReference type="EMBL" id="PWK33265.1"/>
    </source>
</evidence>
<feature type="transmembrane region" description="Helical" evidence="1">
    <location>
        <begin position="50"/>
        <end position="68"/>
    </location>
</feature>
<evidence type="ECO:0000313" key="3">
    <source>
        <dbReference type="Proteomes" id="UP000245697"/>
    </source>
</evidence>
<dbReference type="Proteomes" id="UP000245697">
    <property type="component" value="Unassembled WGS sequence"/>
</dbReference>
<feature type="transmembrane region" description="Helical" evidence="1">
    <location>
        <begin position="74"/>
        <end position="93"/>
    </location>
</feature>
<name>A0A316F869_9ACTN</name>
<proteinExistence type="predicted"/>
<dbReference type="EMBL" id="QGGR01000028">
    <property type="protein sequence ID" value="PWK33265.1"/>
    <property type="molecule type" value="Genomic_DNA"/>
</dbReference>
<keyword evidence="3" id="KW-1185">Reference proteome</keyword>
<keyword evidence="1" id="KW-0472">Membrane</keyword>
<evidence type="ECO:0000256" key="1">
    <source>
        <dbReference type="SAM" id="Phobius"/>
    </source>
</evidence>
<accession>A0A316F869</accession>
<keyword evidence="1" id="KW-0812">Transmembrane</keyword>
<keyword evidence="1" id="KW-1133">Transmembrane helix</keyword>
<reference evidence="2 3" key="1">
    <citation type="submission" date="2018-05" db="EMBL/GenBank/DDBJ databases">
        <title>Genomic Encyclopedia of Archaeal and Bacterial Type Strains, Phase II (KMG-II): from individual species to whole genera.</title>
        <authorList>
            <person name="Goeker M."/>
        </authorList>
    </citation>
    <scope>NUCLEOTIDE SEQUENCE [LARGE SCALE GENOMIC DNA]</scope>
    <source>
        <strain evidence="2 3">DSM 45184</strain>
    </source>
</reference>
<feature type="transmembrane region" description="Helical" evidence="1">
    <location>
        <begin position="12"/>
        <end position="38"/>
    </location>
</feature>
<protein>
    <submittedName>
        <fullName evidence="2">Uncharacterized protein</fullName>
    </submittedName>
</protein>
<comment type="caution">
    <text evidence="2">The sequence shown here is derived from an EMBL/GenBank/DDBJ whole genome shotgun (WGS) entry which is preliminary data.</text>
</comment>
<dbReference type="RefSeq" id="WP_146246665.1">
    <property type="nucleotide sequence ID" value="NZ_BONA01000083.1"/>
</dbReference>
<dbReference type="AlphaFoldDB" id="A0A316F869"/>